<accession>A0AAV3XDL5</accession>
<protein>
    <submittedName>
        <fullName evidence="1">Transposase, IS605 OrfB family protein</fullName>
    </submittedName>
</protein>
<proteinExistence type="predicted"/>
<organism evidence="1 2">
    <name type="scientific">Microseira wollei NIES-4236</name>
    <dbReference type="NCBI Taxonomy" id="2530354"/>
    <lineage>
        <taxon>Bacteria</taxon>
        <taxon>Bacillati</taxon>
        <taxon>Cyanobacteriota</taxon>
        <taxon>Cyanophyceae</taxon>
        <taxon>Oscillatoriophycideae</taxon>
        <taxon>Aerosakkonematales</taxon>
        <taxon>Aerosakkonemataceae</taxon>
        <taxon>Microseira</taxon>
    </lineage>
</organism>
<gene>
    <name evidence="1" type="ORF">MiSe_42930</name>
</gene>
<dbReference type="Proteomes" id="UP001050975">
    <property type="component" value="Unassembled WGS sequence"/>
</dbReference>
<sequence>MAAFFRRVAAVEKPGFPRFKPRHQFFPLKYPGAYLAVSGGKITLPTVGKGKGKKFENVVAHLTETPPPNFKEVAVTKDSRGRYYCCFVYETNSYSPSDNPTYLGIDLGIQTLASGVNEQGRVYQIGGFKGYRWFNRQLDKIRSRRSSCKKGSRLTVS</sequence>
<evidence type="ECO:0000313" key="1">
    <source>
        <dbReference type="EMBL" id="GET39523.1"/>
    </source>
</evidence>
<reference evidence="1" key="1">
    <citation type="submission" date="2019-10" db="EMBL/GenBank/DDBJ databases">
        <title>Draft genome sequece of Microseira wollei NIES-4236.</title>
        <authorList>
            <person name="Yamaguchi H."/>
            <person name="Suzuki S."/>
            <person name="Kawachi M."/>
        </authorList>
    </citation>
    <scope>NUCLEOTIDE SEQUENCE</scope>
    <source>
        <strain evidence="1">NIES-4236</strain>
    </source>
</reference>
<comment type="caution">
    <text evidence="1">The sequence shown here is derived from an EMBL/GenBank/DDBJ whole genome shotgun (WGS) entry which is preliminary data.</text>
</comment>
<keyword evidence="2" id="KW-1185">Reference proteome</keyword>
<name>A0AAV3XDL5_9CYAN</name>
<dbReference type="EMBL" id="BLAY01000067">
    <property type="protein sequence ID" value="GET39523.1"/>
    <property type="molecule type" value="Genomic_DNA"/>
</dbReference>
<dbReference type="RefSeq" id="WP_226584905.1">
    <property type="nucleotide sequence ID" value="NZ_BLAY01000067.1"/>
</dbReference>
<evidence type="ECO:0000313" key="2">
    <source>
        <dbReference type="Proteomes" id="UP001050975"/>
    </source>
</evidence>
<dbReference type="AlphaFoldDB" id="A0AAV3XDL5"/>